<organism evidence="3 4">
    <name type="scientific">Colletotrichum cuscutae</name>
    <dbReference type="NCBI Taxonomy" id="1209917"/>
    <lineage>
        <taxon>Eukaryota</taxon>
        <taxon>Fungi</taxon>
        <taxon>Dikarya</taxon>
        <taxon>Ascomycota</taxon>
        <taxon>Pezizomycotina</taxon>
        <taxon>Sordariomycetes</taxon>
        <taxon>Hypocreomycetidae</taxon>
        <taxon>Glomerellales</taxon>
        <taxon>Glomerellaceae</taxon>
        <taxon>Colletotrichum</taxon>
        <taxon>Colletotrichum acutatum species complex</taxon>
    </lineage>
</organism>
<feature type="compositionally biased region" description="Acidic residues" evidence="1">
    <location>
        <begin position="246"/>
        <end position="264"/>
    </location>
</feature>
<feature type="compositionally biased region" description="Acidic residues" evidence="1">
    <location>
        <begin position="37"/>
        <end position="47"/>
    </location>
</feature>
<reference evidence="3" key="1">
    <citation type="submission" date="2016-11" db="EMBL/GenBank/DDBJ databases">
        <title>The genome sequence of Colletotrichum cuscutae.</title>
        <authorList>
            <person name="Baroncelli R."/>
        </authorList>
    </citation>
    <scope>NUCLEOTIDE SEQUENCE</scope>
    <source>
        <strain evidence="3">IMI 304802</strain>
    </source>
</reference>
<evidence type="ECO:0000313" key="3">
    <source>
        <dbReference type="EMBL" id="KAK1484611.1"/>
    </source>
</evidence>
<keyword evidence="4" id="KW-1185">Reference proteome</keyword>
<gene>
    <name evidence="3" type="ORF">CCUS01_15519</name>
</gene>
<dbReference type="PANTHER" id="PTHR39465:SF1">
    <property type="entry name" value="DNA LIGASE D 3'-PHOSPHOESTERASE DOMAIN-CONTAINING PROTEIN"/>
    <property type="match status" value="1"/>
</dbReference>
<evidence type="ECO:0000259" key="2">
    <source>
        <dbReference type="Pfam" id="PF13298"/>
    </source>
</evidence>
<dbReference type="Proteomes" id="UP001239213">
    <property type="component" value="Unassembled WGS sequence"/>
</dbReference>
<feature type="compositionally biased region" description="Acidic residues" evidence="1">
    <location>
        <begin position="347"/>
        <end position="357"/>
    </location>
</feature>
<protein>
    <recommendedName>
        <fullName evidence="2">DNA ligase D 3'-phosphoesterase domain-containing protein</fullName>
    </recommendedName>
</protein>
<dbReference type="InterPro" id="IPR014144">
    <property type="entry name" value="LigD_PE_domain"/>
</dbReference>
<feature type="compositionally biased region" description="Basic residues" evidence="1">
    <location>
        <begin position="320"/>
        <end position="335"/>
    </location>
</feature>
<proteinExistence type="predicted"/>
<name>A0AAI9VEV3_9PEZI</name>
<comment type="caution">
    <text evidence="3">The sequence shown here is derived from an EMBL/GenBank/DDBJ whole genome shotgun (WGS) entry which is preliminary data.</text>
</comment>
<feature type="compositionally biased region" description="Basic and acidic residues" evidence="1">
    <location>
        <begin position="48"/>
        <end position="61"/>
    </location>
</feature>
<feature type="region of interest" description="Disordered" evidence="1">
    <location>
        <begin position="23"/>
        <end position="85"/>
    </location>
</feature>
<evidence type="ECO:0000256" key="1">
    <source>
        <dbReference type="SAM" id="MobiDB-lite"/>
    </source>
</evidence>
<dbReference type="EMBL" id="MPDP01000077">
    <property type="protein sequence ID" value="KAK1484611.1"/>
    <property type="molecule type" value="Genomic_DNA"/>
</dbReference>
<accession>A0AAI9VEV3</accession>
<feature type="region of interest" description="Disordered" evidence="1">
    <location>
        <begin position="444"/>
        <end position="466"/>
    </location>
</feature>
<evidence type="ECO:0000313" key="4">
    <source>
        <dbReference type="Proteomes" id="UP001239213"/>
    </source>
</evidence>
<dbReference type="AlphaFoldDB" id="A0AAI9VEV3"/>
<feature type="region of interest" description="Disordered" evidence="1">
    <location>
        <begin position="236"/>
        <end position="270"/>
    </location>
</feature>
<dbReference type="PANTHER" id="PTHR39465">
    <property type="entry name" value="DNA LIGASE D, 3'-PHOSPHOESTERASE DOMAIN"/>
    <property type="match status" value="1"/>
</dbReference>
<feature type="region of interest" description="Disordered" evidence="1">
    <location>
        <begin position="306"/>
        <end position="382"/>
    </location>
</feature>
<feature type="compositionally biased region" description="Basic and acidic residues" evidence="1">
    <location>
        <begin position="72"/>
        <end position="85"/>
    </location>
</feature>
<sequence length="532" mass="58811">MASKRLPSASFIENPFIKKRNLEWSLDVPGPKTEDGGEREESEPDDGLEVRDAAADDRPGRDVVVILGPPSREPEHNPETESRIKRETTANLSAALESGVATQPDPAAHFFAHLARHTLSPYPANTPHLSADGDLRSLFLAHVGSRRGAHFVVHQHDHPIAGVHYDLRLQVNPTSSVSWAVMYGLPGDASSTRLNRNATETRVHCLWNHVVEVGSRGTGSLVIWDCGWYEVLGRGERRKGRGGPEVDPDSGGDDGEDEGDDDGDGGMTGQDKLARAFAERKIRVRLHGSRLPEGYVLNLRLTKGEDAEGRRKSARAMGRPVRKRRRGGGGKHMKKKNEVVETSSDGESGEDRDEDVVPDPLDGGDRHGGDGYGGEGEENKLSAVEREIREVEDEFVRRTNAYRGAENSVGSVYQRRWYLSLDREACGFERRSIGGKRVWVLRGRDGGGDVNGQENEQGGSRKRDEVDESGRLRFPFYVRGPDVERSVVTGRRGDEVLSDEGVEGFVRRKGWRCVELRCLSTSSSWAEACVRR</sequence>
<feature type="domain" description="DNA ligase D 3'-phosphoesterase" evidence="2">
    <location>
        <begin position="154"/>
        <end position="297"/>
    </location>
</feature>
<dbReference type="Pfam" id="PF13298">
    <property type="entry name" value="LigD_N"/>
    <property type="match status" value="1"/>
</dbReference>